<accession>A0A4D7K024</accession>
<dbReference type="SUPFAM" id="SSF55729">
    <property type="entry name" value="Acyl-CoA N-acyltransferases (Nat)"/>
    <property type="match status" value="1"/>
</dbReference>
<dbReference type="Proteomes" id="UP000298616">
    <property type="component" value="Chromosome"/>
</dbReference>
<protein>
    <submittedName>
        <fullName evidence="2">GNAT family N-acetyltransferase</fullName>
    </submittedName>
</protein>
<dbReference type="RefSeq" id="WP_137091906.1">
    <property type="nucleotide sequence ID" value="NZ_CP028923.1"/>
</dbReference>
<evidence type="ECO:0000313" key="2">
    <source>
        <dbReference type="EMBL" id="QCK16315.1"/>
    </source>
</evidence>
<dbReference type="OrthoDB" id="9796171at2"/>
<dbReference type="InterPro" id="IPR016181">
    <property type="entry name" value="Acyl_CoA_acyltransferase"/>
</dbReference>
<dbReference type="CDD" id="cd04301">
    <property type="entry name" value="NAT_SF"/>
    <property type="match status" value="1"/>
</dbReference>
<dbReference type="GO" id="GO:0016747">
    <property type="term" value="F:acyltransferase activity, transferring groups other than amino-acyl groups"/>
    <property type="evidence" value="ECO:0007669"/>
    <property type="project" value="InterPro"/>
</dbReference>
<proteinExistence type="predicted"/>
<dbReference type="AlphaFoldDB" id="A0A4D7K024"/>
<sequence>MIEVKRVSEDRHLDQVFAIRRKVFVEEQNVEPDDEFDEFEDSSRHFLAFYDGKPCGTARWRFTSNGIKLERFAVLEEYRGHKVGHHLVEEVLQDIMKTPEAEGKQLYLHAQLPAVSLYSRFGFAKEGDQFEECDIMHYKMTKPSF</sequence>
<name>A0A4D7K024_9BACT</name>
<keyword evidence="3" id="KW-1185">Reference proteome</keyword>
<evidence type="ECO:0000313" key="3">
    <source>
        <dbReference type="Proteomes" id="UP000298616"/>
    </source>
</evidence>
<dbReference type="EMBL" id="CP028923">
    <property type="protein sequence ID" value="QCK16315.1"/>
    <property type="molecule type" value="Genomic_DNA"/>
</dbReference>
<keyword evidence="2" id="KW-0808">Transferase</keyword>
<dbReference type="Gene3D" id="3.40.630.30">
    <property type="match status" value="1"/>
</dbReference>
<dbReference type="KEGG" id="fpf:DCC35_17015"/>
<evidence type="ECO:0000259" key="1">
    <source>
        <dbReference type="PROSITE" id="PS51186"/>
    </source>
</evidence>
<feature type="domain" description="N-acetyltransferase" evidence="1">
    <location>
        <begin position="2"/>
        <end position="141"/>
    </location>
</feature>
<dbReference type="InterPro" id="IPR000182">
    <property type="entry name" value="GNAT_dom"/>
</dbReference>
<dbReference type="PROSITE" id="PS51186">
    <property type="entry name" value="GNAT"/>
    <property type="match status" value="1"/>
</dbReference>
<organism evidence="2 3">
    <name type="scientific">Mangrovivirga cuniculi</name>
    <dbReference type="NCBI Taxonomy" id="2715131"/>
    <lineage>
        <taxon>Bacteria</taxon>
        <taxon>Pseudomonadati</taxon>
        <taxon>Bacteroidota</taxon>
        <taxon>Cytophagia</taxon>
        <taxon>Cytophagales</taxon>
        <taxon>Mangrovivirgaceae</taxon>
        <taxon>Mangrovivirga</taxon>
    </lineage>
</organism>
<gene>
    <name evidence="2" type="ORF">DCC35_17015</name>
</gene>
<dbReference type="Pfam" id="PF13673">
    <property type="entry name" value="Acetyltransf_10"/>
    <property type="match status" value="1"/>
</dbReference>
<reference evidence="2 3" key="1">
    <citation type="submission" date="2018-04" db="EMBL/GenBank/DDBJ databases">
        <title>Complete genome uncultured novel isolate.</title>
        <authorList>
            <person name="Merlino G."/>
        </authorList>
    </citation>
    <scope>NUCLEOTIDE SEQUENCE [LARGE SCALE GENOMIC DNA]</scope>
    <source>
        <strain evidence="3">R1DC9</strain>
    </source>
</reference>